<sequence>MILPHMKLFCLRDLLYPPDVPTLAIALTSSPSCMNPRSCSHLFLPLPLFLSFFASPPSGRGVHLPPPLAGEPRVRRPDDRLSVGPFASRLSRPGRRGLRPPAPPPTTANSTLRSQSPSATTPRSRTTLLKDAPRQDHASPRRISAAHSPQRPPPHPVGDGAREGHFLARFMPPLAGSPPPTCPTAAAAPRPRCRFSTQSPPRQGARTRRRPRLPAGVGRTRVHRSYNKQLPPASLACCGCRPCLFAPPHRRCVGPHSSEDVAAGGLPGRPRAPPPLHGRLPLRHSRKWILTTLMDTATKHHSHHEAAVGDKTGRRC</sequence>
<evidence type="ECO:0000256" key="1">
    <source>
        <dbReference type="SAM" id="MobiDB-lite"/>
    </source>
</evidence>
<feature type="region of interest" description="Disordered" evidence="1">
    <location>
        <begin position="63"/>
        <end position="210"/>
    </location>
</feature>
<keyword evidence="3" id="KW-1185">Reference proteome</keyword>
<feature type="compositionally biased region" description="Low complexity" evidence="1">
    <location>
        <begin position="113"/>
        <end position="127"/>
    </location>
</feature>
<dbReference type="AlphaFoldDB" id="A0A8T0PK07"/>
<feature type="region of interest" description="Disordered" evidence="1">
    <location>
        <begin position="260"/>
        <end position="280"/>
    </location>
</feature>
<evidence type="ECO:0000313" key="3">
    <source>
        <dbReference type="Proteomes" id="UP000823388"/>
    </source>
</evidence>
<evidence type="ECO:0000313" key="2">
    <source>
        <dbReference type="EMBL" id="KAG2560522.1"/>
    </source>
</evidence>
<dbReference type="EMBL" id="CM029051">
    <property type="protein sequence ID" value="KAG2560522.1"/>
    <property type="molecule type" value="Genomic_DNA"/>
</dbReference>
<gene>
    <name evidence="2" type="ORF">PVAP13_8KG066052</name>
</gene>
<dbReference type="Proteomes" id="UP000823388">
    <property type="component" value="Chromosome 8K"/>
</dbReference>
<name>A0A8T0PK07_PANVG</name>
<proteinExistence type="predicted"/>
<reference evidence="2" key="1">
    <citation type="submission" date="2020-05" db="EMBL/GenBank/DDBJ databases">
        <title>WGS assembly of Panicum virgatum.</title>
        <authorList>
            <person name="Lovell J.T."/>
            <person name="Jenkins J."/>
            <person name="Shu S."/>
            <person name="Juenger T.E."/>
            <person name="Schmutz J."/>
        </authorList>
    </citation>
    <scope>NUCLEOTIDE SEQUENCE</scope>
    <source>
        <strain evidence="2">AP13</strain>
    </source>
</reference>
<organism evidence="2 3">
    <name type="scientific">Panicum virgatum</name>
    <name type="common">Blackwell switchgrass</name>
    <dbReference type="NCBI Taxonomy" id="38727"/>
    <lineage>
        <taxon>Eukaryota</taxon>
        <taxon>Viridiplantae</taxon>
        <taxon>Streptophyta</taxon>
        <taxon>Embryophyta</taxon>
        <taxon>Tracheophyta</taxon>
        <taxon>Spermatophyta</taxon>
        <taxon>Magnoliopsida</taxon>
        <taxon>Liliopsida</taxon>
        <taxon>Poales</taxon>
        <taxon>Poaceae</taxon>
        <taxon>PACMAD clade</taxon>
        <taxon>Panicoideae</taxon>
        <taxon>Panicodae</taxon>
        <taxon>Paniceae</taxon>
        <taxon>Panicinae</taxon>
        <taxon>Panicum</taxon>
        <taxon>Panicum sect. Hiantes</taxon>
    </lineage>
</organism>
<protein>
    <submittedName>
        <fullName evidence="2">Uncharacterized protein</fullName>
    </submittedName>
</protein>
<feature type="compositionally biased region" description="Basic and acidic residues" evidence="1">
    <location>
        <begin position="72"/>
        <end position="81"/>
    </location>
</feature>
<comment type="caution">
    <text evidence="2">The sequence shown here is derived from an EMBL/GenBank/DDBJ whole genome shotgun (WGS) entry which is preliminary data.</text>
</comment>
<accession>A0A8T0PK07</accession>